<feature type="transmembrane region" description="Helical" evidence="1">
    <location>
        <begin position="29"/>
        <end position="47"/>
    </location>
</feature>
<keyword evidence="1" id="KW-0812">Transmembrane</keyword>
<feature type="transmembrane region" description="Helical" evidence="1">
    <location>
        <begin position="85"/>
        <end position="106"/>
    </location>
</feature>
<evidence type="ECO:0000313" key="3">
    <source>
        <dbReference type="EMBL" id="QOY35056.1"/>
    </source>
</evidence>
<dbReference type="InterPro" id="IPR017516">
    <property type="entry name" value="AbrB_dup"/>
</dbReference>
<name>A0A1S2ME24_9BACI</name>
<feature type="transmembrane region" description="Helical" evidence="1">
    <location>
        <begin position="59"/>
        <end position="79"/>
    </location>
</feature>
<dbReference type="EMBL" id="LQXD01000015">
    <property type="protein sequence ID" value="OIJ22919.1"/>
    <property type="molecule type" value="Genomic_DNA"/>
</dbReference>
<dbReference type="InterPro" id="IPR007820">
    <property type="entry name" value="AbrB_fam"/>
</dbReference>
<protein>
    <submittedName>
        <fullName evidence="3">AbrB family transcriptional regulator</fullName>
    </submittedName>
</protein>
<reference evidence="3" key="4">
    <citation type="submission" date="2020-10" db="EMBL/GenBank/DDBJ databases">
        <authorList>
            <person name="Bassil N.M."/>
            <person name="Lloyd J.R."/>
        </authorList>
    </citation>
    <scope>NUCLEOTIDE SEQUENCE</scope>
    <source>
        <strain evidence="3">NB2006</strain>
    </source>
</reference>
<organism evidence="2 4">
    <name type="scientific">Anaerobacillus isosaccharinicus</name>
    <dbReference type="NCBI Taxonomy" id="1532552"/>
    <lineage>
        <taxon>Bacteria</taxon>
        <taxon>Bacillati</taxon>
        <taxon>Bacillota</taxon>
        <taxon>Bacilli</taxon>
        <taxon>Bacillales</taxon>
        <taxon>Bacillaceae</taxon>
        <taxon>Anaerobacillus</taxon>
    </lineage>
</organism>
<keyword evidence="4" id="KW-1185">Reference proteome</keyword>
<dbReference type="GO" id="GO:0010468">
    <property type="term" value="P:regulation of gene expression"/>
    <property type="evidence" value="ECO:0007669"/>
    <property type="project" value="InterPro"/>
</dbReference>
<feature type="transmembrane region" description="Helical" evidence="1">
    <location>
        <begin position="172"/>
        <end position="194"/>
    </location>
</feature>
<evidence type="ECO:0000313" key="4">
    <source>
        <dbReference type="Proteomes" id="UP000180175"/>
    </source>
</evidence>
<keyword evidence="1" id="KW-1133">Transmembrane helix</keyword>
<feature type="transmembrane region" description="Helical" evidence="1">
    <location>
        <begin position="292"/>
        <end position="314"/>
    </location>
</feature>
<sequence length="353" mass="38349">MVNSQFGRLIETLLIGFIGGYVFNLLQLPLPWVLGALTFVLIWQGLTKRQANWPDPLKQGGFLVLGIYFGLYFTLETFMTIGPYFFPYVLMTCVLILASIFISIMVTKWINVDKITSVFASIPGGLSEMVIASEALNAKTSFVVIFQTIRLLTVLFTVPAIIIYFFSEQSQASNLVVVADSFVLGGWGYLWYLIPAVVGVLFRNKIPAGIVIVPLAITAAMNISTVELASIPPLLLLTAQVSVGIGLGKNISFQDLKLGGKYCLVYFGVSLSLILVSFGLGALLASFTTLDLATAILSIAPGGLIEMVLTASTVGADPAIVSALQLIRILVIIMFVPSLLKWYFNKEKQKKVA</sequence>
<feature type="transmembrane region" description="Helical" evidence="1">
    <location>
        <begin position="263"/>
        <end position="286"/>
    </location>
</feature>
<dbReference type="RefSeq" id="WP_071315858.1">
    <property type="nucleotide sequence ID" value="NZ_CP063356.2"/>
</dbReference>
<dbReference type="GO" id="GO:0016020">
    <property type="term" value="C:membrane"/>
    <property type="evidence" value="ECO:0007669"/>
    <property type="project" value="InterPro"/>
</dbReference>
<dbReference type="KEGG" id="aia:AWH56_020450"/>
<dbReference type="PANTHER" id="PTHR38457">
    <property type="entry name" value="REGULATOR ABRB-RELATED"/>
    <property type="match status" value="1"/>
</dbReference>
<dbReference type="NCBIfam" id="TIGR03082">
    <property type="entry name" value="Gneg_AbrB_dup"/>
    <property type="match status" value="2"/>
</dbReference>
<proteinExistence type="predicted"/>
<dbReference type="EMBL" id="CP063356">
    <property type="protein sequence ID" value="QOY35056.1"/>
    <property type="molecule type" value="Genomic_DNA"/>
</dbReference>
<keyword evidence="1" id="KW-0472">Membrane</keyword>
<feature type="transmembrane region" description="Helical" evidence="1">
    <location>
        <begin position="142"/>
        <end position="166"/>
    </location>
</feature>
<accession>A0A1S2ME24</accession>
<reference evidence="2 4" key="1">
    <citation type="submission" date="2016-10" db="EMBL/GenBank/DDBJ databases">
        <title>Draft genome sequences of four alkaliphilic bacteria belonging to the Anaerobacillus genus.</title>
        <authorList>
            <person name="Bassil N.M."/>
            <person name="Lloyd J.R."/>
        </authorList>
    </citation>
    <scope>NUCLEOTIDE SEQUENCE [LARGE SCALE GENOMIC DNA]</scope>
    <source>
        <strain evidence="2 4">NB2006</strain>
    </source>
</reference>
<dbReference type="Pfam" id="PF05145">
    <property type="entry name" value="AbrB"/>
    <property type="match status" value="1"/>
</dbReference>
<feature type="transmembrane region" description="Helical" evidence="1">
    <location>
        <begin position="206"/>
        <end position="225"/>
    </location>
</feature>
<gene>
    <name evidence="3" type="ORF">AWH56_020450</name>
    <name evidence="2" type="ORF">AWH56_03795</name>
</gene>
<dbReference type="PIRSF" id="PIRSF038991">
    <property type="entry name" value="Protein_AbrB"/>
    <property type="match status" value="1"/>
</dbReference>
<feature type="transmembrane region" description="Helical" evidence="1">
    <location>
        <begin position="7"/>
        <end position="23"/>
    </location>
</feature>
<dbReference type="OrthoDB" id="5460360at2"/>
<reference evidence="3 4" key="3">
    <citation type="journal article" date="2019" name="Int. J. Syst. Evol. Microbiol.">
        <title>Anaerobacillus isosaccharinicus sp. nov., an alkaliphilic bacterium which degrades isosaccharinic acid.</title>
        <authorList>
            <person name="Bassil N.M."/>
            <person name="Lloyd J.R."/>
        </authorList>
    </citation>
    <scope>NUCLEOTIDE SEQUENCE [LARGE SCALE GENOMIC DNA]</scope>
    <source>
        <strain evidence="3 4">NB2006</strain>
    </source>
</reference>
<reference evidence="3 4" key="2">
    <citation type="journal article" date="2017" name="Genome Announc.">
        <title>Draft Genome Sequences of Four Alkaliphilic Bacteria Belonging to the Anaerobacillus Genus.</title>
        <authorList>
            <person name="Bassil N.M."/>
            <person name="Lloyd J.R."/>
        </authorList>
    </citation>
    <scope>NUCLEOTIDE SEQUENCE [LARGE SCALE GENOMIC DNA]</scope>
    <source>
        <strain evidence="3 4">NB2006</strain>
    </source>
</reference>
<evidence type="ECO:0000313" key="2">
    <source>
        <dbReference type="EMBL" id="OIJ22919.1"/>
    </source>
</evidence>
<dbReference type="PANTHER" id="PTHR38457:SF1">
    <property type="entry name" value="REGULATOR ABRB-RELATED"/>
    <property type="match status" value="1"/>
</dbReference>
<feature type="transmembrane region" description="Helical" evidence="1">
    <location>
        <begin position="326"/>
        <end position="344"/>
    </location>
</feature>
<dbReference type="Proteomes" id="UP000180175">
    <property type="component" value="Chromosome"/>
</dbReference>
<evidence type="ECO:0000256" key="1">
    <source>
        <dbReference type="SAM" id="Phobius"/>
    </source>
</evidence>
<dbReference type="AlphaFoldDB" id="A0A1S2ME24"/>